<feature type="compositionally biased region" description="Basic and acidic residues" evidence="1">
    <location>
        <begin position="23"/>
        <end position="37"/>
    </location>
</feature>
<feature type="compositionally biased region" description="Basic and acidic residues" evidence="1">
    <location>
        <begin position="78"/>
        <end position="89"/>
    </location>
</feature>
<evidence type="ECO:0000256" key="1">
    <source>
        <dbReference type="SAM" id="MobiDB-lite"/>
    </source>
</evidence>
<feature type="compositionally biased region" description="Acidic residues" evidence="1">
    <location>
        <begin position="90"/>
        <end position="106"/>
    </location>
</feature>
<gene>
    <name evidence="2" type="ORF">K469DRAFT_682690</name>
</gene>
<feature type="region of interest" description="Disordered" evidence="1">
    <location>
        <begin position="78"/>
        <end position="131"/>
    </location>
</feature>
<keyword evidence="3" id="KW-1185">Reference proteome</keyword>
<sequence length="131" mass="14412">MATKKKSGTKSKSKGVTKVKGTKTKDTKVKQEVDKMVAKQSQAARRKRSMLTVKVVIPSHRPVDANGVTTARIRIKWEQERNESAKGEGVENDENQENCGDGDENDMSTTEDVVMKEKKGKDADGDVEMSG</sequence>
<feature type="region of interest" description="Disordered" evidence="1">
    <location>
        <begin position="1"/>
        <end position="49"/>
    </location>
</feature>
<feature type="compositionally biased region" description="Basic and acidic residues" evidence="1">
    <location>
        <begin position="113"/>
        <end position="124"/>
    </location>
</feature>
<dbReference type="AlphaFoldDB" id="A0A6A6DCW5"/>
<evidence type="ECO:0000313" key="2">
    <source>
        <dbReference type="EMBL" id="KAF2176202.1"/>
    </source>
</evidence>
<proteinExistence type="predicted"/>
<dbReference type="Proteomes" id="UP000800200">
    <property type="component" value="Unassembled WGS sequence"/>
</dbReference>
<name>A0A6A6DCW5_9PEZI</name>
<feature type="compositionally biased region" description="Basic residues" evidence="1">
    <location>
        <begin position="1"/>
        <end position="22"/>
    </location>
</feature>
<evidence type="ECO:0000313" key="3">
    <source>
        <dbReference type="Proteomes" id="UP000800200"/>
    </source>
</evidence>
<accession>A0A6A6DCW5</accession>
<organism evidence="2 3">
    <name type="scientific">Zopfia rhizophila CBS 207.26</name>
    <dbReference type="NCBI Taxonomy" id="1314779"/>
    <lineage>
        <taxon>Eukaryota</taxon>
        <taxon>Fungi</taxon>
        <taxon>Dikarya</taxon>
        <taxon>Ascomycota</taxon>
        <taxon>Pezizomycotina</taxon>
        <taxon>Dothideomycetes</taxon>
        <taxon>Dothideomycetes incertae sedis</taxon>
        <taxon>Zopfiaceae</taxon>
        <taxon>Zopfia</taxon>
    </lineage>
</organism>
<protein>
    <submittedName>
        <fullName evidence="2">Uncharacterized protein</fullName>
    </submittedName>
</protein>
<dbReference type="EMBL" id="ML994713">
    <property type="protein sequence ID" value="KAF2176202.1"/>
    <property type="molecule type" value="Genomic_DNA"/>
</dbReference>
<reference evidence="2" key="1">
    <citation type="journal article" date="2020" name="Stud. Mycol.">
        <title>101 Dothideomycetes genomes: a test case for predicting lifestyles and emergence of pathogens.</title>
        <authorList>
            <person name="Haridas S."/>
            <person name="Albert R."/>
            <person name="Binder M."/>
            <person name="Bloem J."/>
            <person name="Labutti K."/>
            <person name="Salamov A."/>
            <person name="Andreopoulos B."/>
            <person name="Baker S."/>
            <person name="Barry K."/>
            <person name="Bills G."/>
            <person name="Bluhm B."/>
            <person name="Cannon C."/>
            <person name="Castanera R."/>
            <person name="Culley D."/>
            <person name="Daum C."/>
            <person name="Ezra D."/>
            <person name="Gonzalez J."/>
            <person name="Henrissat B."/>
            <person name="Kuo A."/>
            <person name="Liang C."/>
            <person name="Lipzen A."/>
            <person name="Lutzoni F."/>
            <person name="Magnuson J."/>
            <person name="Mondo S."/>
            <person name="Nolan M."/>
            <person name="Ohm R."/>
            <person name="Pangilinan J."/>
            <person name="Park H.-J."/>
            <person name="Ramirez L."/>
            <person name="Alfaro M."/>
            <person name="Sun H."/>
            <person name="Tritt A."/>
            <person name="Yoshinaga Y."/>
            <person name="Zwiers L.-H."/>
            <person name="Turgeon B."/>
            <person name="Goodwin S."/>
            <person name="Spatafora J."/>
            <person name="Crous P."/>
            <person name="Grigoriev I."/>
        </authorList>
    </citation>
    <scope>NUCLEOTIDE SEQUENCE</scope>
    <source>
        <strain evidence="2">CBS 207.26</strain>
    </source>
</reference>